<dbReference type="GO" id="GO:0046872">
    <property type="term" value="F:metal ion binding"/>
    <property type="evidence" value="ECO:0007669"/>
    <property type="project" value="UniProtKB-KW"/>
</dbReference>
<evidence type="ECO:0000256" key="4">
    <source>
        <dbReference type="ARBA" id="ARBA00022833"/>
    </source>
</evidence>
<comment type="similarity">
    <text evidence="2">Belongs to the zinc-containing alcohol dehydrogenase family.</text>
</comment>
<name>A0A261Y1M7_9FUNG</name>
<dbReference type="InterPro" id="IPR011032">
    <property type="entry name" value="GroES-like_sf"/>
</dbReference>
<reference evidence="7 8" key="1">
    <citation type="journal article" date="2017" name="Mycologia">
        <title>Bifiguratus adelaidae, gen. et sp. nov., a new member of Mucoromycotina in endophytic and soil-dwelling habitats.</title>
        <authorList>
            <person name="Torres-Cruz T.J."/>
            <person name="Billingsley Tobias T.L."/>
            <person name="Almatruk M."/>
            <person name="Hesse C."/>
            <person name="Kuske C.R."/>
            <person name="Desiro A."/>
            <person name="Benucci G.M."/>
            <person name="Bonito G."/>
            <person name="Stajich J.E."/>
            <person name="Dunlap C."/>
            <person name="Arnold A.E."/>
            <person name="Porras-Alfaro A."/>
        </authorList>
    </citation>
    <scope>NUCLEOTIDE SEQUENCE [LARGE SCALE GENOMIC DNA]</scope>
    <source>
        <strain evidence="7 8">AZ0501</strain>
    </source>
</reference>
<proteinExistence type="inferred from homology"/>
<feature type="non-terminal residue" evidence="7">
    <location>
        <position position="237"/>
    </location>
</feature>
<dbReference type="Pfam" id="PF08240">
    <property type="entry name" value="ADH_N"/>
    <property type="match status" value="1"/>
</dbReference>
<accession>A0A261Y1M7</accession>
<dbReference type="EMBL" id="MVBO01000039">
    <property type="protein sequence ID" value="OZJ04493.1"/>
    <property type="molecule type" value="Genomic_DNA"/>
</dbReference>
<keyword evidence="3" id="KW-0479">Metal-binding</keyword>
<evidence type="ECO:0000256" key="2">
    <source>
        <dbReference type="ARBA" id="ARBA00008072"/>
    </source>
</evidence>
<comment type="cofactor">
    <cofactor evidence="1">
        <name>Zn(2+)</name>
        <dbReference type="ChEBI" id="CHEBI:29105"/>
    </cofactor>
</comment>
<evidence type="ECO:0000313" key="7">
    <source>
        <dbReference type="EMBL" id="OZJ04493.1"/>
    </source>
</evidence>
<evidence type="ECO:0000259" key="6">
    <source>
        <dbReference type="Pfam" id="PF08240"/>
    </source>
</evidence>
<dbReference type="PANTHER" id="PTHR43350:SF17">
    <property type="entry name" value="NAD-DEPENDENT ALCOHOL DEHYDROGENASE"/>
    <property type="match status" value="1"/>
</dbReference>
<evidence type="ECO:0000256" key="1">
    <source>
        <dbReference type="ARBA" id="ARBA00001947"/>
    </source>
</evidence>
<dbReference type="Gene3D" id="3.40.50.720">
    <property type="entry name" value="NAD(P)-binding Rossmann-like Domain"/>
    <property type="match status" value="1"/>
</dbReference>
<dbReference type="AlphaFoldDB" id="A0A261Y1M7"/>
<gene>
    <name evidence="7" type="ORF">BZG36_02662</name>
</gene>
<dbReference type="Proteomes" id="UP000242875">
    <property type="component" value="Unassembled WGS sequence"/>
</dbReference>
<dbReference type="PANTHER" id="PTHR43350">
    <property type="entry name" value="NAD-DEPENDENT ALCOHOL DEHYDROGENASE"/>
    <property type="match status" value="1"/>
</dbReference>
<evidence type="ECO:0000256" key="3">
    <source>
        <dbReference type="ARBA" id="ARBA00022723"/>
    </source>
</evidence>
<dbReference type="InterPro" id="IPR013154">
    <property type="entry name" value="ADH-like_N"/>
</dbReference>
<dbReference type="GO" id="GO:0016491">
    <property type="term" value="F:oxidoreductase activity"/>
    <property type="evidence" value="ECO:0007669"/>
    <property type="project" value="UniProtKB-KW"/>
</dbReference>
<keyword evidence="8" id="KW-1185">Reference proteome</keyword>
<organism evidence="7 8">
    <name type="scientific">Bifiguratus adelaidae</name>
    <dbReference type="NCBI Taxonomy" id="1938954"/>
    <lineage>
        <taxon>Eukaryota</taxon>
        <taxon>Fungi</taxon>
        <taxon>Fungi incertae sedis</taxon>
        <taxon>Mucoromycota</taxon>
        <taxon>Mucoromycotina</taxon>
        <taxon>Endogonomycetes</taxon>
        <taxon>Endogonales</taxon>
        <taxon>Endogonales incertae sedis</taxon>
        <taxon>Bifiguratus</taxon>
    </lineage>
</organism>
<comment type="caution">
    <text evidence="7">The sequence shown here is derived from an EMBL/GenBank/DDBJ whole genome shotgun (WGS) entry which is preliminary data.</text>
</comment>
<evidence type="ECO:0000256" key="5">
    <source>
        <dbReference type="ARBA" id="ARBA00023002"/>
    </source>
</evidence>
<dbReference type="Gene3D" id="3.90.180.10">
    <property type="entry name" value="Medium-chain alcohol dehydrogenases, catalytic domain"/>
    <property type="match status" value="1"/>
</dbReference>
<feature type="domain" description="Alcohol dehydrogenase-like N-terminal" evidence="6">
    <location>
        <begin position="29"/>
        <end position="139"/>
    </location>
</feature>
<protein>
    <recommendedName>
        <fullName evidence="6">Alcohol dehydrogenase-like N-terminal domain-containing protein</fullName>
    </recommendedName>
</protein>
<sequence>MAEHKAYLKESATAPLKEVKLRTPTPTGGQLLVEVLATRIVHYTKKQSLGFPAIYPLVPGGGAIGRVVAVGEPISTGFLPGMLVLCDPTVRARDDPSGHTIMLQGLFSGISEASARVMRNEFRDGAWAQKMLIPVENATVLDEDELITKQGYSIPQLTHICSLVLPLGGFEKVRLKAGEQVIVAPATGHFGGCAVLVALALGASKVIVLGRDRQALQYLASLDPLKRVHPVPITSDA</sequence>
<dbReference type="OrthoDB" id="203908at2759"/>
<dbReference type="SUPFAM" id="SSF50129">
    <property type="entry name" value="GroES-like"/>
    <property type="match status" value="1"/>
</dbReference>
<keyword evidence="5" id="KW-0560">Oxidoreductase</keyword>
<keyword evidence="4" id="KW-0862">Zinc</keyword>
<evidence type="ECO:0000313" key="8">
    <source>
        <dbReference type="Proteomes" id="UP000242875"/>
    </source>
</evidence>